<keyword evidence="3" id="KW-1185">Reference proteome</keyword>
<dbReference type="PROSITE" id="PS51674">
    <property type="entry name" value="4FE4S_WBL"/>
    <property type="match status" value="1"/>
</dbReference>
<feature type="domain" description="4Fe-4S Wbl-type" evidence="1">
    <location>
        <begin position="8"/>
        <end position="77"/>
    </location>
</feature>
<reference evidence="3" key="1">
    <citation type="journal article" date="2019" name="Int. J. Syst. Evol. Microbiol.">
        <title>The Global Catalogue of Microorganisms (GCM) 10K type strain sequencing project: providing services to taxonomists for standard genome sequencing and annotation.</title>
        <authorList>
            <consortium name="The Broad Institute Genomics Platform"/>
            <consortium name="The Broad Institute Genome Sequencing Center for Infectious Disease"/>
            <person name="Wu L."/>
            <person name="Ma J."/>
        </authorList>
    </citation>
    <scope>NUCLEOTIDE SEQUENCE [LARGE SCALE GENOMIC DNA]</scope>
    <source>
        <strain evidence="3">CCM 3243</strain>
    </source>
</reference>
<dbReference type="Pfam" id="PF02467">
    <property type="entry name" value="Whib"/>
    <property type="match status" value="1"/>
</dbReference>
<evidence type="ECO:0000259" key="1">
    <source>
        <dbReference type="PROSITE" id="PS51674"/>
    </source>
</evidence>
<dbReference type="InterPro" id="IPR034768">
    <property type="entry name" value="4FE4S_WBL"/>
</dbReference>
<dbReference type="RefSeq" id="WP_200696558.1">
    <property type="nucleotide sequence ID" value="NZ_BAAAYA010000005.1"/>
</dbReference>
<protein>
    <submittedName>
        <fullName evidence="2">WhiB family transcriptional regulator</fullName>
    </submittedName>
</protein>
<sequence length="91" mass="10276">MTADPRRACLGSDTELWFRDREIGPEARDATALALETCRRCVVRLECIETALVEEERSGRASRWGIRGGLTGLERYNLAVRRRKHAAKSTS</sequence>
<evidence type="ECO:0000313" key="2">
    <source>
        <dbReference type="EMBL" id="MFC4190359.1"/>
    </source>
</evidence>
<gene>
    <name evidence="2" type="ORF">ACFO3R_28880</name>
</gene>
<evidence type="ECO:0000313" key="3">
    <source>
        <dbReference type="Proteomes" id="UP001595871"/>
    </source>
</evidence>
<dbReference type="EMBL" id="JBHSCF010000055">
    <property type="protein sequence ID" value="MFC4190359.1"/>
    <property type="molecule type" value="Genomic_DNA"/>
</dbReference>
<proteinExistence type="predicted"/>
<accession>A0ABV8ND56</accession>
<comment type="caution">
    <text evidence="2">The sequence shown here is derived from an EMBL/GenBank/DDBJ whole genome shotgun (WGS) entry which is preliminary data.</text>
</comment>
<name>A0ABV8ND56_9ACTN</name>
<organism evidence="2 3">
    <name type="scientific">Streptomyces flavovirens</name>
    <dbReference type="NCBI Taxonomy" id="52258"/>
    <lineage>
        <taxon>Bacteria</taxon>
        <taxon>Bacillati</taxon>
        <taxon>Actinomycetota</taxon>
        <taxon>Actinomycetes</taxon>
        <taxon>Kitasatosporales</taxon>
        <taxon>Streptomycetaceae</taxon>
        <taxon>Streptomyces</taxon>
    </lineage>
</organism>
<dbReference type="Proteomes" id="UP001595871">
    <property type="component" value="Unassembled WGS sequence"/>
</dbReference>